<dbReference type="AlphaFoldDB" id="A0A7Z2ZTA3"/>
<organism evidence="2 3">
    <name type="scientific">Massilia forsythiae</name>
    <dbReference type="NCBI Taxonomy" id="2728020"/>
    <lineage>
        <taxon>Bacteria</taxon>
        <taxon>Pseudomonadati</taxon>
        <taxon>Pseudomonadota</taxon>
        <taxon>Betaproteobacteria</taxon>
        <taxon>Burkholderiales</taxon>
        <taxon>Oxalobacteraceae</taxon>
        <taxon>Telluria group</taxon>
        <taxon>Massilia</taxon>
    </lineage>
</organism>
<protein>
    <recommendedName>
        <fullName evidence="4">Lipoprotein</fullName>
    </recommendedName>
</protein>
<proteinExistence type="predicted"/>
<keyword evidence="3" id="KW-1185">Reference proteome</keyword>
<sequence length="154" mass="16177">MKTKMGLGMICAFPLLACASVPGNTVTASAGGHPKSAVSSSVTYRATCPEATYALESDGTAKTVAFHVEGDVSAPVELARSPLGQIFLDKKLHGKVTLACGMPGLYLQFNGYKAGANGPKPVGYMVIIEKGGILSHNEPLYETNENEILRNSME</sequence>
<name>A0A7Z2ZTA3_9BURK</name>
<feature type="signal peptide" evidence="1">
    <location>
        <begin position="1"/>
        <end position="19"/>
    </location>
</feature>
<accession>A0A7Z2ZTA3</accession>
<evidence type="ECO:0008006" key="4">
    <source>
        <dbReference type="Google" id="ProtNLM"/>
    </source>
</evidence>
<evidence type="ECO:0000256" key="1">
    <source>
        <dbReference type="SAM" id="SignalP"/>
    </source>
</evidence>
<dbReference type="RefSeq" id="WP_170203044.1">
    <property type="nucleotide sequence ID" value="NZ_CP051685.1"/>
</dbReference>
<evidence type="ECO:0000313" key="3">
    <source>
        <dbReference type="Proteomes" id="UP000502415"/>
    </source>
</evidence>
<reference evidence="2 3" key="1">
    <citation type="submission" date="2020-04" db="EMBL/GenBank/DDBJ databases">
        <title>Genome sequencing of novel species.</title>
        <authorList>
            <person name="Heo J."/>
            <person name="Kim S.-J."/>
            <person name="Kim J.-S."/>
            <person name="Hong S.-B."/>
            <person name="Kwon S.-W."/>
        </authorList>
    </citation>
    <scope>NUCLEOTIDE SEQUENCE [LARGE SCALE GENOMIC DNA]</scope>
    <source>
        <strain evidence="2 3">GN2-R2</strain>
    </source>
</reference>
<dbReference type="KEGG" id="mfy:HH212_14050"/>
<dbReference type="Proteomes" id="UP000502415">
    <property type="component" value="Chromosome"/>
</dbReference>
<gene>
    <name evidence="2" type="ORF">HH212_14050</name>
</gene>
<evidence type="ECO:0000313" key="2">
    <source>
        <dbReference type="EMBL" id="QJE01015.1"/>
    </source>
</evidence>
<dbReference type="EMBL" id="CP051685">
    <property type="protein sequence ID" value="QJE01015.1"/>
    <property type="molecule type" value="Genomic_DNA"/>
</dbReference>
<keyword evidence="1" id="KW-0732">Signal</keyword>
<feature type="chain" id="PRO_5030586996" description="Lipoprotein" evidence="1">
    <location>
        <begin position="20"/>
        <end position="154"/>
    </location>
</feature>